<organism evidence="4 5">
    <name type="scientific">Pleurotus eryngii</name>
    <name type="common">Boletus of the steppes</name>
    <dbReference type="NCBI Taxonomy" id="5323"/>
    <lineage>
        <taxon>Eukaryota</taxon>
        <taxon>Fungi</taxon>
        <taxon>Dikarya</taxon>
        <taxon>Basidiomycota</taxon>
        <taxon>Agaricomycotina</taxon>
        <taxon>Agaricomycetes</taxon>
        <taxon>Agaricomycetidae</taxon>
        <taxon>Agaricales</taxon>
        <taxon>Pleurotineae</taxon>
        <taxon>Pleurotaceae</taxon>
        <taxon>Pleurotus</taxon>
    </lineage>
</organism>
<dbReference type="EMBL" id="MU154638">
    <property type="protein sequence ID" value="KAF9490568.1"/>
    <property type="molecule type" value="Genomic_DNA"/>
</dbReference>
<feature type="compositionally biased region" description="Polar residues" evidence="1">
    <location>
        <begin position="377"/>
        <end position="392"/>
    </location>
</feature>
<dbReference type="NCBIfam" id="TIGR02231">
    <property type="entry name" value="mucoidy inhibitor MuiA family protein"/>
    <property type="match status" value="1"/>
</dbReference>
<feature type="region of interest" description="Disordered" evidence="1">
    <location>
        <begin position="308"/>
        <end position="396"/>
    </location>
</feature>
<dbReference type="Pfam" id="PF13598">
    <property type="entry name" value="DUF4139"/>
    <property type="match status" value="1"/>
</dbReference>
<dbReference type="Pfam" id="PF13600">
    <property type="entry name" value="DUF4140"/>
    <property type="match status" value="1"/>
</dbReference>
<evidence type="ECO:0000313" key="4">
    <source>
        <dbReference type="EMBL" id="KAF9490568.1"/>
    </source>
</evidence>
<comment type="caution">
    <text evidence="4">The sequence shown here is derived from an EMBL/GenBank/DDBJ whole genome shotgun (WGS) entry which is preliminary data.</text>
</comment>
<protein>
    <recommendedName>
        <fullName evidence="6">Mucoidy inhibitor A</fullName>
    </recommendedName>
</protein>
<feature type="domain" description="DUF4139" evidence="2">
    <location>
        <begin position="230"/>
        <end position="688"/>
    </location>
</feature>
<evidence type="ECO:0000259" key="3">
    <source>
        <dbReference type="Pfam" id="PF13600"/>
    </source>
</evidence>
<keyword evidence="5" id="KW-1185">Reference proteome</keyword>
<reference evidence="4" key="1">
    <citation type="submission" date="2020-11" db="EMBL/GenBank/DDBJ databases">
        <authorList>
            <consortium name="DOE Joint Genome Institute"/>
            <person name="Ahrendt S."/>
            <person name="Riley R."/>
            <person name="Andreopoulos W."/>
            <person name="Labutti K."/>
            <person name="Pangilinan J."/>
            <person name="Ruiz-Duenas F.J."/>
            <person name="Barrasa J.M."/>
            <person name="Sanchez-Garcia M."/>
            <person name="Camarero S."/>
            <person name="Miyauchi S."/>
            <person name="Serrano A."/>
            <person name="Linde D."/>
            <person name="Babiker R."/>
            <person name="Drula E."/>
            <person name="Ayuso-Fernandez I."/>
            <person name="Pacheco R."/>
            <person name="Padilla G."/>
            <person name="Ferreira P."/>
            <person name="Barriuso J."/>
            <person name="Kellner H."/>
            <person name="Castanera R."/>
            <person name="Alfaro M."/>
            <person name="Ramirez L."/>
            <person name="Pisabarro A.G."/>
            <person name="Kuo A."/>
            <person name="Tritt A."/>
            <person name="Lipzen A."/>
            <person name="He G."/>
            <person name="Yan M."/>
            <person name="Ng V."/>
            <person name="Cullen D."/>
            <person name="Martin F."/>
            <person name="Rosso M.-N."/>
            <person name="Henrissat B."/>
            <person name="Hibbett D."/>
            <person name="Martinez A.T."/>
            <person name="Grigoriev I.V."/>
        </authorList>
    </citation>
    <scope>NUCLEOTIDE SEQUENCE</scope>
    <source>
        <strain evidence="4">ATCC 90797</strain>
    </source>
</reference>
<evidence type="ECO:0000259" key="2">
    <source>
        <dbReference type="Pfam" id="PF13598"/>
    </source>
</evidence>
<accession>A0A9P6DCC6</accession>
<dbReference type="PANTHER" id="PTHR31005">
    <property type="entry name" value="DUF4139 DOMAIN-CONTAINING PROTEIN"/>
    <property type="match status" value="1"/>
</dbReference>
<name>A0A9P6DCC6_PLEER</name>
<proteinExistence type="predicted"/>
<evidence type="ECO:0000313" key="5">
    <source>
        <dbReference type="Proteomes" id="UP000807025"/>
    </source>
</evidence>
<feature type="domain" description="DUF4140" evidence="3">
    <location>
        <begin position="45"/>
        <end position="139"/>
    </location>
</feature>
<gene>
    <name evidence="4" type="ORF">BDN71DRAFT_1511129</name>
</gene>
<dbReference type="InterPro" id="IPR011935">
    <property type="entry name" value="CHP02231"/>
</dbReference>
<dbReference type="PANTHER" id="PTHR31005:SF8">
    <property type="entry name" value="DUF4139 DOMAIN-CONTAINING PROTEIN"/>
    <property type="match status" value="1"/>
</dbReference>
<dbReference type="Proteomes" id="UP000807025">
    <property type="component" value="Unassembled WGS sequence"/>
</dbReference>
<dbReference type="InterPro" id="IPR037291">
    <property type="entry name" value="DUF4139"/>
</dbReference>
<sequence>MAVQAYNTGHKGNKDPCTKCQAPTSMDLLSQPRLVCGKDGEIDAVRLFPSRAEVSRRLKFSAKAGRNNVVVYGLPRSLLTESVKIEANGDATISEVTTSSVPVNSMAQDNPNNSLEELFIRREAAEALVQRCNRSSAFLDKYMESVASQASVATNGVSLLEKALSEFSIQAASIDHQLADAKHTLKSIQAQISSLRGDVVYSPDLEDLREFEHSVQMTLLSESEVEIELLVTYCVTDASWTPEYELRANTTSAEKQATLLYRASIKQTTGESWEDVTLILETATPSFDTDLPTLDPWIITTRSDRRGSQIDVSIIPPPPRSISGESRARSRSRSRSRSPPPSFHRMRVSGNRRERPRSPSPAPSRPSWYRRRRDSQKSVQWPQMNDSSSSKTMGAIPLSNPYPSYPLSNDNGYVPYEYDPARSRSPSGIRGYPISNPAATIIRRPRSYYSDHSPFTDIHATYIVPGKVSVRNGGNNVTITRLELDTKLSWITIPKKDARATVRNDSDFILIPGQNSVYVDGKFVGNVSLPMVHPQETFDCPLGIDAAIKVNYHPQTKKASKAGFLQRTSKAVIHEYSQQVTITNLRSSSIPELIVIDQIPKAEDPRINVKLLSPPLGTPSPRSSSLSLASQKPPSSIVIDENVSAQWFTANPGIPELSPADSDGIDGRLSWRCFVPPQRKVLLHLQWEVSVPFNMPVVGL</sequence>
<dbReference type="OrthoDB" id="10068793at2759"/>
<evidence type="ECO:0008006" key="6">
    <source>
        <dbReference type="Google" id="ProtNLM"/>
    </source>
</evidence>
<dbReference type="AlphaFoldDB" id="A0A9P6DCC6"/>
<evidence type="ECO:0000256" key="1">
    <source>
        <dbReference type="SAM" id="MobiDB-lite"/>
    </source>
</evidence>
<dbReference type="InterPro" id="IPR025554">
    <property type="entry name" value="DUF4140"/>
</dbReference>